<dbReference type="PROSITE" id="PS50048">
    <property type="entry name" value="ZN2_CY6_FUNGAL_2"/>
    <property type="match status" value="2"/>
</dbReference>
<dbReference type="GO" id="GO:0005634">
    <property type="term" value="C:nucleus"/>
    <property type="evidence" value="ECO:0007669"/>
    <property type="project" value="UniProtKB-SubCell"/>
</dbReference>
<evidence type="ECO:0000313" key="9">
    <source>
        <dbReference type="Proteomes" id="UP000307440"/>
    </source>
</evidence>
<dbReference type="Gene3D" id="4.10.240.10">
    <property type="entry name" value="Zn(2)-C6 fungal-type DNA-binding domain"/>
    <property type="match status" value="2"/>
</dbReference>
<dbReference type="InterPro" id="IPR036864">
    <property type="entry name" value="Zn2-C6_fun-type_DNA-bd_sf"/>
</dbReference>
<feature type="compositionally biased region" description="Polar residues" evidence="6">
    <location>
        <begin position="446"/>
        <end position="460"/>
    </location>
</feature>
<dbReference type="Pfam" id="PF00172">
    <property type="entry name" value="Zn_clus"/>
    <property type="match status" value="2"/>
</dbReference>
<keyword evidence="3" id="KW-0238">DNA-binding</keyword>
<feature type="domain" description="Zn(2)-C6 fungal-type" evidence="7">
    <location>
        <begin position="651"/>
        <end position="684"/>
    </location>
</feature>
<dbReference type="PANTHER" id="PTHR47540">
    <property type="entry name" value="THIAMINE REPRESSIBLE GENES REGULATORY PROTEIN THI5"/>
    <property type="match status" value="1"/>
</dbReference>
<keyword evidence="2" id="KW-0805">Transcription regulation</keyword>
<dbReference type="OrthoDB" id="3222453at2759"/>
<evidence type="ECO:0000256" key="3">
    <source>
        <dbReference type="ARBA" id="ARBA00023125"/>
    </source>
</evidence>
<evidence type="ECO:0000256" key="5">
    <source>
        <dbReference type="ARBA" id="ARBA00023242"/>
    </source>
</evidence>
<feature type="compositionally biased region" description="Polar residues" evidence="6">
    <location>
        <begin position="376"/>
        <end position="389"/>
    </location>
</feature>
<feature type="region of interest" description="Disordered" evidence="6">
    <location>
        <begin position="42"/>
        <end position="70"/>
    </location>
</feature>
<feature type="region of interest" description="Disordered" evidence="6">
    <location>
        <begin position="527"/>
        <end position="565"/>
    </location>
</feature>
<dbReference type="SMART" id="SM00066">
    <property type="entry name" value="GAL4"/>
    <property type="match status" value="2"/>
</dbReference>
<organism evidence="8 9">
    <name type="scientific">Coprinopsis marcescibilis</name>
    <name type="common">Agaric fungus</name>
    <name type="synonym">Psathyrella marcescibilis</name>
    <dbReference type="NCBI Taxonomy" id="230819"/>
    <lineage>
        <taxon>Eukaryota</taxon>
        <taxon>Fungi</taxon>
        <taxon>Dikarya</taxon>
        <taxon>Basidiomycota</taxon>
        <taxon>Agaricomycotina</taxon>
        <taxon>Agaricomycetes</taxon>
        <taxon>Agaricomycetidae</taxon>
        <taxon>Agaricales</taxon>
        <taxon>Agaricineae</taxon>
        <taxon>Psathyrellaceae</taxon>
        <taxon>Coprinopsis</taxon>
    </lineage>
</organism>
<dbReference type="SUPFAM" id="SSF57701">
    <property type="entry name" value="Zn2/Cys6 DNA-binding domain"/>
    <property type="match status" value="2"/>
</dbReference>
<dbReference type="EMBL" id="ML210221">
    <property type="protein sequence ID" value="TFK23324.1"/>
    <property type="molecule type" value="Genomic_DNA"/>
</dbReference>
<evidence type="ECO:0000256" key="1">
    <source>
        <dbReference type="ARBA" id="ARBA00004123"/>
    </source>
</evidence>
<evidence type="ECO:0000256" key="4">
    <source>
        <dbReference type="ARBA" id="ARBA00023163"/>
    </source>
</evidence>
<evidence type="ECO:0000313" key="8">
    <source>
        <dbReference type="EMBL" id="TFK23324.1"/>
    </source>
</evidence>
<evidence type="ECO:0000259" key="7">
    <source>
        <dbReference type="PROSITE" id="PS50048"/>
    </source>
</evidence>
<proteinExistence type="predicted"/>
<dbReference type="CDD" id="cd00067">
    <property type="entry name" value="GAL4"/>
    <property type="match status" value="2"/>
</dbReference>
<dbReference type="GO" id="GO:0045944">
    <property type="term" value="P:positive regulation of transcription by RNA polymerase II"/>
    <property type="evidence" value="ECO:0007669"/>
    <property type="project" value="TreeGrafter"/>
</dbReference>
<protein>
    <recommendedName>
        <fullName evidence="7">Zn(2)-C6 fungal-type domain-containing protein</fullName>
    </recommendedName>
</protein>
<keyword evidence="9" id="KW-1185">Reference proteome</keyword>
<dbReference type="InterPro" id="IPR001138">
    <property type="entry name" value="Zn2Cys6_DnaBD"/>
</dbReference>
<feature type="region of interest" description="Disordered" evidence="6">
    <location>
        <begin position="370"/>
        <end position="460"/>
    </location>
</feature>
<evidence type="ECO:0000256" key="2">
    <source>
        <dbReference type="ARBA" id="ARBA00023015"/>
    </source>
</evidence>
<keyword evidence="4" id="KW-0804">Transcription</keyword>
<reference evidence="8 9" key="1">
    <citation type="journal article" date="2019" name="Nat. Ecol. Evol.">
        <title>Megaphylogeny resolves global patterns of mushroom evolution.</title>
        <authorList>
            <person name="Varga T."/>
            <person name="Krizsan K."/>
            <person name="Foldi C."/>
            <person name="Dima B."/>
            <person name="Sanchez-Garcia M."/>
            <person name="Sanchez-Ramirez S."/>
            <person name="Szollosi G.J."/>
            <person name="Szarkandi J.G."/>
            <person name="Papp V."/>
            <person name="Albert L."/>
            <person name="Andreopoulos W."/>
            <person name="Angelini C."/>
            <person name="Antonin V."/>
            <person name="Barry K.W."/>
            <person name="Bougher N.L."/>
            <person name="Buchanan P."/>
            <person name="Buyck B."/>
            <person name="Bense V."/>
            <person name="Catcheside P."/>
            <person name="Chovatia M."/>
            <person name="Cooper J."/>
            <person name="Damon W."/>
            <person name="Desjardin D."/>
            <person name="Finy P."/>
            <person name="Geml J."/>
            <person name="Haridas S."/>
            <person name="Hughes K."/>
            <person name="Justo A."/>
            <person name="Karasinski D."/>
            <person name="Kautmanova I."/>
            <person name="Kiss B."/>
            <person name="Kocsube S."/>
            <person name="Kotiranta H."/>
            <person name="LaButti K.M."/>
            <person name="Lechner B.E."/>
            <person name="Liimatainen K."/>
            <person name="Lipzen A."/>
            <person name="Lukacs Z."/>
            <person name="Mihaltcheva S."/>
            <person name="Morgado L.N."/>
            <person name="Niskanen T."/>
            <person name="Noordeloos M.E."/>
            <person name="Ohm R.A."/>
            <person name="Ortiz-Santana B."/>
            <person name="Ovrebo C."/>
            <person name="Racz N."/>
            <person name="Riley R."/>
            <person name="Savchenko A."/>
            <person name="Shiryaev A."/>
            <person name="Soop K."/>
            <person name="Spirin V."/>
            <person name="Szebenyi C."/>
            <person name="Tomsovsky M."/>
            <person name="Tulloss R.E."/>
            <person name="Uehling J."/>
            <person name="Grigoriev I.V."/>
            <person name="Vagvolgyi C."/>
            <person name="Papp T."/>
            <person name="Martin F.M."/>
            <person name="Miettinen O."/>
            <person name="Hibbett D.S."/>
            <person name="Nagy L.G."/>
        </authorList>
    </citation>
    <scope>NUCLEOTIDE SEQUENCE [LARGE SCALE GENOMIC DNA]</scope>
    <source>
        <strain evidence="8 9">CBS 121175</strain>
    </source>
</reference>
<dbReference type="GO" id="GO:0043565">
    <property type="term" value="F:sequence-specific DNA binding"/>
    <property type="evidence" value="ECO:0007669"/>
    <property type="project" value="TreeGrafter"/>
</dbReference>
<sequence length="774" mass="83761">MEGNVAPSLFTAASGQAIRDSHFLAIGRDHIVLNVSIETPARPHHLTASPPEDGRSPETIQPRGTHMGLTSPAVMEPAVQEFWGAQIADQAALDRMPAVEGTVLSCGTSMLVEPLQSLDFSKLTRDSSARLHSEVYRNFMYSAGQGYPCFNPRFGCPINIGDVGTIDGDGFRAIFNLKHDGSEPQPFPSTQALFDIMREDEILSEGDTFTPEVEDTIVNYTSDHSFINNFEFHCRSASGAILAITSSADLESICDNNCMRDYLCENAEAIFKHAKSIRGLDHGESLYIVTGCIKTDSWALASHTSPMKGPNNVLVLKNRRFGSSRSFYAWVRKGNAQTRSGTTGNNFTNAGPRRKEHCLFLRGFLLTPTGEDKAGNSASAGNTGPSSRELNYDKDAPSADRSGKGSGISKPGDGSSSASHGSPSSGPTSSASFSSLSSGPVITKPTKPTVQQFPSQQASLDTPSEFVNAYLLQTQDRAQFAVTHDDDWRGTLKGRTWDEGEIVDLLNRLSLSRRVHIKNGVAFTKETDSQDSVVPDPHDVANAWTGSLGRKSESDDRTVDHASSSYSGTAFQSFPNNAYNQESHVSSPADTLAAMARVAKRKRSATPCSVCQTDPADCSCIKGESSSSHASGSNKATISKSIKTRSMRPKSCVPCRVRKIRCDGQLPCINCENAAAYRNISCTYEKGSTIYRRKACDHCRSGKYKCDGADPCNTCQRRGKICTWSEPYPRRRPPSPVPAPLANFLSRSEDQGGSVSETPPPRPTPSPPPSSFLY</sequence>
<dbReference type="GO" id="GO:0000981">
    <property type="term" value="F:DNA-binding transcription factor activity, RNA polymerase II-specific"/>
    <property type="evidence" value="ECO:0007669"/>
    <property type="project" value="InterPro"/>
</dbReference>
<keyword evidence="5" id="KW-0539">Nucleus</keyword>
<feature type="compositionally biased region" description="Basic and acidic residues" evidence="6">
    <location>
        <begin position="550"/>
        <end position="560"/>
    </location>
</feature>
<feature type="compositionally biased region" description="Low complexity" evidence="6">
    <location>
        <begin position="411"/>
        <end position="440"/>
    </location>
</feature>
<accession>A0A5C3KS92</accession>
<gene>
    <name evidence="8" type="ORF">FA15DRAFT_469069</name>
</gene>
<dbReference type="GO" id="GO:0008270">
    <property type="term" value="F:zinc ion binding"/>
    <property type="evidence" value="ECO:0007669"/>
    <property type="project" value="InterPro"/>
</dbReference>
<dbReference type="InterPro" id="IPR051711">
    <property type="entry name" value="Stress_Response_Reg"/>
</dbReference>
<dbReference type="AlphaFoldDB" id="A0A5C3KS92"/>
<dbReference type="PANTHER" id="PTHR47540:SF2">
    <property type="entry name" value="ZN(II)2CYS6 TRANSCRIPTION FACTOR (EUROFUNG)"/>
    <property type="match status" value="1"/>
</dbReference>
<feature type="compositionally biased region" description="Pro residues" evidence="6">
    <location>
        <begin position="758"/>
        <end position="774"/>
    </location>
</feature>
<dbReference type="STRING" id="230819.A0A5C3KS92"/>
<feature type="compositionally biased region" description="Basic and acidic residues" evidence="6">
    <location>
        <begin position="390"/>
        <end position="403"/>
    </location>
</feature>
<evidence type="ECO:0000256" key="6">
    <source>
        <dbReference type="SAM" id="MobiDB-lite"/>
    </source>
</evidence>
<comment type="subcellular location">
    <subcellularLocation>
        <location evidence="1">Nucleus</location>
    </subcellularLocation>
</comment>
<feature type="region of interest" description="Disordered" evidence="6">
    <location>
        <begin position="726"/>
        <end position="774"/>
    </location>
</feature>
<dbReference type="PROSITE" id="PS00463">
    <property type="entry name" value="ZN2_CY6_FUNGAL_1"/>
    <property type="match status" value="1"/>
</dbReference>
<name>A0A5C3KS92_COPMA</name>
<dbReference type="Proteomes" id="UP000307440">
    <property type="component" value="Unassembled WGS sequence"/>
</dbReference>
<feature type="domain" description="Zn(2)-C6 fungal-type" evidence="7">
    <location>
        <begin position="695"/>
        <end position="724"/>
    </location>
</feature>